<sequence length="347" mass="37502">MLKTINLVRMLLVSAIYAGTAVAADWQALPDKAPEPADNPTTAEKVELGRMLYFDPRFSKTGTVSCNSCHNLMLGGDDNRDFSMGVHGKTGGRSAPTVWNAAFASSQFWDGRASSLEEQAKGPVVNPVEMGMSDLEKAISRVRAIPGYKPYFERAFGGKNPVTIDNAAKAVAAFERTMITPNSPYDRFVKGDKTALTAQQQRGMQAFAETGCTSCHSGAAFNGPAMPAGTGFFMKFPTFANNDYVKKYGLTKDKGRFDVTGNKADTYLFKVPTLRNVVLTAPYFHNGSVATLGEAIRVMAKVQLNVDPGDAKVADIEAFLNALTGEFPEQRLPRLPATPGWSIMTGK</sequence>
<evidence type="ECO:0000256" key="8">
    <source>
        <dbReference type="ARBA" id="ARBA00023002"/>
    </source>
</evidence>
<dbReference type="PANTHER" id="PTHR30600:SF7">
    <property type="entry name" value="CYTOCHROME C PEROXIDASE-RELATED"/>
    <property type="match status" value="1"/>
</dbReference>
<dbReference type="InterPro" id="IPR051395">
    <property type="entry name" value="Cytochrome_c_Peroxidase/MauG"/>
</dbReference>
<evidence type="ECO:0000256" key="2">
    <source>
        <dbReference type="ARBA" id="ARBA00022448"/>
    </source>
</evidence>
<keyword evidence="5" id="KW-0732">Signal</keyword>
<evidence type="ECO:0000313" key="11">
    <source>
        <dbReference type="EMBL" id="VAW73892.1"/>
    </source>
</evidence>
<keyword evidence="8 11" id="KW-0560">Oxidoreductase</keyword>
<evidence type="ECO:0000256" key="7">
    <source>
        <dbReference type="ARBA" id="ARBA00022982"/>
    </source>
</evidence>
<proteinExistence type="predicted"/>
<dbReference type="GO" id="GO:0009055">
    <property type="term" value="F:electron transfer activity"/>
    <property type="evidence" value="ECO:0007669"/>
    <property type="project" value="InterPro"/>
</dbReference>
<dbReference type="InterPro" id="IPR026259">
    <property type="entry name" value="MauG/Cytc_peroxidase"/>
</dbReference>
<evidence type="ECO:0000256" key="6">
    <source>
        <dbReference type="ARBA" id="ARBA00022764"/>
    </source>
</evidence>
<dbReference type="SUPFAM" id="SSF46626">
    <property type="entry name" value="Cytochrome c"/>
    <property type="match status" value="2"/>
</dbReference>
<reference evidence="11" key="1">
    <citation type="submission" date="2018-06" db="EMBL/GenBank/DDBJ databases">
        <authorList>
            <person name="Zhirakovskaya E."/>
        </authorList>
    </citation>
    <scope>NUCLEOTIDE SEQUENCE</scope>
</reference>
<comment type="subcellular location">
    <subcellularLocation>
        <location evidence="1">Periplasm</location>
    </subcellularLocation>
</comment>
<dbReference type="PANTHER" id="PTHR30600">
    <property type="entry name" value="CYTOCHROME C PEROXIDASE-RELATED"/>
    <property type="match status" value="1"/>
</dbReference>
<keyword evidence="2" id="KW-0813">Transport</keyword>
<dbReference type="GO" id="GO:0004130">
    <property type="term" value="F:cytochrome-c peroxidase activity"/>
    <property type="evidence" value="ECO:0007669"/>
    <property type="project" value="UniProtKB-EC"/>
</dbReference>
<evidence type="ECO:0000256" key="5">
    <source>
        <dbReference type="ARBA" id="ARBA00022729"/>
    </source>
</evidence>
<keyword evidence="9" id="KW-0408">Iron</keyword>
<keyword evidence="6" id="KW-0574">Periplasm</keyword>
<keyword evidence="3" id="KW-0349">Heme</keyword>
<accession>A0A3B0YEY2</accession>
<organism evidence="11">
    <name type="scientific">hydrothermal vent metagenome</name>
    <dbReference type="NCBI Taxonomy" id="652676"/>
    <lineage>
        <taxon>unclassified sequences</taxon>
        <taxon>metagenomes</taxon>
        <taxon>ecological metagenomes</taxon>
    </lineage>
</organism>
<evidence type="ECO:0000256" key="1">
    <source>
        <dbReference type="ARBA" id="ARBA00004418"/>
    </source>
</evidence>
<feature type="domain" description="Cytochrome c" evidence="10">
    <location>
        <begin position="198"/>
        <end position="324"/>
    </location>
</feature>
<dbReference type="InterPro" id="IPR009056">
    <property type="entry name" value="Cyt_c-like_dom"/>
</dbReference>
<evidence type="ECO:0000256" key="3">
    <source>
        <dbReference type="ARBA" id="ARBA00022617"/>
    </source>
</evidence>
<dbReference type="FunFam" id="1.10.760.10:FF:000019">
    <property type="entry name" value="Di-heme cytochrome C peroxidase"/>
    <property type="match status" value="1"/>
</dbReference>
<keyword evidence="4" id="KW-0479">Metal-binding</keyword>
<keyword evidence="11" id="KW-0575">Peroxidase</keyword>
<evidence type="ECO:0000256" key="4">
    <source>
        <dbReference type="ARBA" id="ARBA00022723"/>
    </source>
</evidence>
<protein>
    <submittedName>
        <fullName evidence="11">Cytochrome c551 peroxidase</fullName>
        <ecNumber evidence="11">1.11.1.5</ecNumber>
    </submittedName>
</protein>
<dbReference type="EC" id="1.11.1.5" evidence="11"/>
<keyword evidence="7" id="KW-0249">Electron transport</keyword>
<dbReference type="AlphaFoldDB" id="A0A3B0YEY2"/>
<gene>
    <name evidence="11" type="ORF">MNBD_GAMMA14-815</name>
</gene>
<name>A0A3B0YEY2_9ZZZZ</name>
<dbReference type="EMBL" id="UOFM01000079">
    <property type="protein sequence ID" value="VAW73892.1"/>
    <property type="molecule type" value="Genomic_DNA"/>
</dbReference>
<dbReference type="PROSITE" id="PS51007">
    <property type="entry name" value="CYTC"/>
    <property type="match status" value="1"/>
</dbReference>
<evidence type="ECO:0000256" key="9">
    <source>
        <dbReference type="ARBA" id="ARBA00023004"/>
    </source>
</evidence>
<dbReference type="InterPro" id="IPR036909">
    <property type="entry name" value="Cyt_c-like_dom_sf"/>
</dbReference>
<dbReference type="Pfam" id="PF03150">
    <property type="entry name" value="CCP_MauG"/>
    <property type="match status" value="1"/>
</dbReference>
<dbReference type="InterPro" id="IPR004852">
    <property type="entry name" value="Di-haem_cyt_c_peroxidsae"/>
</dbReference>
<dbReference type="PIRSF" id="PIRSF000294">
    <property type="entry name" value="Cytochrome-c_peroxidase"/>
    <property type="match status" value="1"/>
</dbReference>
<dbReference type="GO" id="GO:0042597">
    <property type="term" value="C:periplasmic space"/>
    <property type="evidence" value="ECO:0007669"/>
    <property type="project" value="UniProtKB-SubCell"/>
</dbReference>
<dbReference type="GO" id="GO:0020037">
    <property type="term" value="F:heme binding"/>
    <property type="evidence" value="ECO:0007669"/>
    <property type="project" value="InterPro"/>
</dbReference>
<dbReference type="Gene3D" id="1.10.760.10">
    <property type="entry name" value="Cytochrome c-like domain"/>
    <property type="match status" value="2"/>
</dbReference>
<evidence type="ECO:0000259" key="10">
    <source>
        <dbReference type="PROSITE" id="PS51007"/>
    </source>
</evidence>
<dbReference type="GO" id="GO:0046872">
    <property type="term" value="F:metal ion binding"/>
    <property type="evidence" value="ECO:0007669"/>
    <property type="project" value="UniProtKB-KW"/>
</dbReference>